<evidence type="ECO:0000313" key="1">
    <source>
        <dbReference type="EMBL" id="QCG67344.1"/>
    </source>
</evidence>
<name>A0A4P7Y7W8_PSEVE</name>
<reference evidence="2" key="1">
    <citation type="submission" date="2019-04" db="EMBL/GenBank/DDBJ databases">
        <title>Complete genome sequence of Pseudomonas veronii strain PVy, a versatile degrader capable of using multiple contaminants as sole carbon sources.</title>
        <authorList>
            <person name="Lopez-Echartea E."/>
            <person name="Ridl J."/>
            <person name="Pajer P."/>
            <person name="Strejcek M."/>
            <person name="Suman J."/>
            <person name="Uhlik O."/>
        </authorList>
    </citation>
    <scope>NUCLEOTIDE SEQUENCE [LARGE SCALE GENOMIC DNA]</scope>
    <source>
        <strain evidence="2">Pvy</strain>
    </source>
</reference>
<organism evidence="1 2">
    <name type="scientific">Pseudomonas veronii</name>
    <dbReference type="NCBI Taxonomy" id="76761"/>
    <lineage>
        <taxon>Bacteria</taxon>
        <taxon>Pseudomonadati</taxon>
        <taxon>Pseudomonadota</taxon>
        <taxon>Gammaproteobacteria</taxon>
        <taxon>Pseudomonadales</taxon>
        <taxon>Pseudomonadaceae</taxon>
        <taxon>Pseudomonas</taxon>
    </lineage>
</organism>
<dbReference type="RefSeq" id="WP_141123454.1">
    <property type="nucleotide sequence ID" value="NZ_CP039631.3"/>
</dbReference>
<protein>
    <submittedName>
        <fullName evidence="1">Uncharacterized protein</fullName>
    </submittedName>
</protein>
<dbReference type="AlphaFoldDB" id="A0A4P7Y7W8"/>
<dbReference type="EMBL" id="CP039631">
    <property type="protein sequence ID" value="QCG67344.1"/>
    <property type="molecule type" value="Genomic_DNA"/>
</dbReference>
<sequence>MDGAKLQAKIYKGYGQAAKRIGFDYQQFRATSASNPLSSTALQTLPASFTTNFSYSAPNKYGQATWLGMFDARPFEVGDFLVGRQGTFFVAAMQDTLPIYCVQTNRVVSVLRDAQDQGVGLGAYSGGTRATEVSLMQGWPASILQGTKGETNDAKLPLDVKTPWWLILMPAYPGIILRTSDVIRCELGRKYVISSAELTDMGWRITAMQAQV</sequence>
<accession>A0A4P7Y7W8</accession>
<evidence type="ECO:0000313" key="2">
    <source>
        <dbReference type="Proteomes" id="UP000298274"/>
    </source>
</evidence>
<dbReference type="Proteomes" id="UP000298274">
    <property type="component" value="Chromosome"/>
</dbReference>
<proteinExistence type="predicted"/>
<gene>
    <name evidence="1" type="ORF">E4167_23495</name>
</gene>